<feature type="compositionally biased region" description="Low complexity" evidence="1">
    <location>
        <begin position="455"/>
        <end position="488"/>
    </location>
</feature>
<dbReference type="AlphaFoldDB" id="A0A9W6BBX0"/>
<dbReference type="EMBL" id="BRXU01000002">
    <property type="protein sequence ID" value="GLC48920.1"/>
    <property type="molecule type" value="Genomic_DNA"/>
</dbReference>
<feature type="compositionally biased region" description="Low complexity" evidence="1">
    <location>
        <begin position="172"/>
        <end position="198"/>
    </location>
</feature>
<dbReference type="SUPFAM" id="SSF54277">
    <property type="entry name" value="CAD &amp; PB1 domains"/>
    <property type="match status" value="1"/>
</dbReference>
<evidence type="ECO:0000256" key="1">
    <source>
        <dbReference type="SAM" id="MobiDB-lite"/>
    </source>
</evidence>
<feature type="compositionally biased region" description="Low complexity" evidence="1">
    <location>
        <begin position="666"/>
        <end position="686"/>
    </location>
</feature>
<dbReference type="Gene3D" id="3.10.20.90">
    <property type="entry name" value="Phosphatidylinositol 3-kinase Catalytic Subunit, Chain A, domain 1"/>
    <property type="match status" value="1"/>
</dbReference>
<feature type="compositionally biased region" description="Polar residues" evidence="1">
    <location>
        <begin position="425"/>
        <end position="440"/>
    </location>
</feature>
<evidence type="ECO:0008006" key="4">
    <source>
        <dbReference type="Google" id="ProtNLM"/>
    </source>
</evidence>
<dbReference type="Proteomes" id="UP001165080">
    <property type="component" value="Unassembled WGS sequence"/>
</dbReference>
<feature type="compositionally biased region" description="Low complexity" evidence="1">
    <location>
        <begin position="495"/>
        <end position="511"/>
    </location>
</feature>
<feature type="compositionally biased region" description="Low complexity" evidence="1">
    <location>
        <begin position="35"/>
        <end position="47"/>
    </location>
</feature>
<feature type="region of interest" description="Disordered" evidence="1">
    <location>
        <begin position="280"/>
        <end position="401"/>
    </location>
</feature>
<sequence length="1168" mass="113598">MTKVECPGPGFKGLKWKWIQDHAKEQQEREKERLTTQQAQPPGATQPHCLQQQPVPNNSSSEPPQTADASEGHASASRQSNSGWGLPQQPSGHAVLSHPAVKVEGANGSSGTSTSPRASMTGDVLHTSSDERVRVKEEQEGKALGAEPPAATASHAPTGRLDVGVVPLSHSTVPVTGTAGASAGPSGGTSTAAATGPGFSLTGSGVSPTPTMPAAGLLRRKSTDVAASIPAASVSLSPAALTSPSPALPGPADASHGTAASAAAATIQVVPQTAAAAASPSCVLSPPSAPAPSTFAAAAQPASATPAAQPPGPGPSSAPPFASGAARVRLPPARGPSMNVAPVSAKGGDDFESMFTPLLSIPSVKSETPRAGIASRSSSLLPGPQASLPNTTSGGGAAGAAASVQLDAVVERKGLVKKASRVQDGRSNAGQLSTAATGASEQVDGEHGPSARSRTPVAQANTAAAAAPAGAGKEAAASATVAVPPASGKAQPQGQTASQPHAQSQPAQQQQQPPPPVAQQQLQQRVSGPKHARDGSKPRDSGEGTAPAGAAIGGEAVAPVVGPSLASSRGGAGGDRAGAPASAGSTPAAAAAHSGGEAGERKRPRSEGSKPKGGISLTADPLTDTGWPYCETLADRIKRAKRATTSSSDQEGPHSHGGSAERHAGHAAANAGNAATGDGQANTAGAGARGAGEQPPRPTVSAEAQSRGAEAAAPGTNPARGLQTAASGGAAAAGAGGANAKQQRQQPPAQGRGKPFGRSEDPMAIPPALFPRSGMPTAEKSLDQQAQNPVSLRSSGGGAVTDSSGGPQRASGPPPAGKGAAAGQGGSGAAAGVGGKRAAPEAPPSSRRHNGPPAKFPRSDPHLPRPHQPHAQDRRDSAAVAAAAGSGRGASALPPPPASKLVHRASSGPPAGRTDGGPGPSDGQGPPTSGTAPGQAPAPVGPLPPGRPGRLGESDTPAAGSCKGPVVAGSRGSKDGAGDKGACGPRHAGGQLDAACGGAGVGAGGAGAAATTTTDPKTDSDTRTSRVVECFFEFDLPCRAAGGSASISGLGSSGSLQGGHGLAARLGGGSRFFGGGPTAATLLPRGVGAGGGGGGATAAAQFLDLGKVRSFKELWTQLAALYDGVLPDEMDSKLIYLDEEGDWIMVTPDEPWSSVAAAATKVLVTNRT</sequence>
<proteinExistence type="predicted"/>
<feature type="compositionally biased region" description="Polar residues" evidence="1">
    <location>
        <begin position="48"/>
        <end position="68"/>
    </location>
</feature>
<evidence type="ECO:0000313" key="2">
    <source>
        <dbReference type="EMBL" id="GLC48920.1"/>
    </source>
</evidence>
<feature type="compositionally biased region" description="Basic and acidic residues" evidence="1">
    <location>
        <begin position="128"/>
        <end position="141"/>
    </location>
</feature>
<keyword evidence="3" id="KW-1185">Reference proteome</keyword>
<comment type="caution">
    <text evidence="2">The sequence shown here is derived from an EMBL/GenBank/DDBJ whole genome shotgun (WGS) entry which is preliminary data.</text>
</comment>
<feature type="compositionally biased region" description="Polar residues" evidence="1">
    <location>
        <begin position="783"/>
        <end position="794"/>
    </location>
</feature>
<gene>
    <name evidence="2" type="primary">PLEST005933</name>
    <name evidence="2" type="ORF">PLESTB_000163100</name>
</gene>
<feature type="compositionally biased region" description="Pro residues" evidence="1">
    <location>
        <begin position="308"/>
        <end position="318"/>
    </location>
</feature>
<name>A0A9W6BBX0_9CHLO</name>
<feature type="compositionally biased region" description="Low complexity" evidence="1">
    <location>
        <begin position="923"/>
        <end position="938"/>
    </location>
</feature>
<feature type="compositionally biased region" description="Basic and acidic residues" evidence="1">
    <location>
        <begin position="531"/>
        <end position="542"/>
    </location>
</feature>
<feature type="compositionally biased region" description="Polar residues" evidence="1">
    <location>
        <begin position="107"/>
        <end position="118"/>
    </location>
</feature>
<protein>
    <recommendedName>
        <fullName evidence="4">PB1 domain-containing protein</fullName>
    </recommendedName>
</protein>
<feature type="region of interest" description="Disordered" evidence="1">
    <location>
        <begin position="1"/>
        <end position="214"/>
    </location>
</feature>
<feature type="compositionally biased region" description="Basic and acidic residues" evidence="1">
    <location>
        <begin position="18"/>
        <end position="34"/>
    </location>
</feature>
<accession>A0A9W6BBX0</accession>
<feature type="compositionally biased region" description="Polar residues" evidence="1">
    <location>
        <begin position="76"/>
        <end position="91"/>
    </location>
</feature>
<feature type="region of interest" description="Disordered" evidence="1">
    <location>
        <begin position="1001"/>
        <end position="1023"/>
    </location>
</feature>
<evidence type="ECO:0000313" key="3">
    <source>
        <dbReference type="Proteomes" id="UP001165080"/>
    </source>
</evidence>
<organism evidence="2 3">
    <name type="scientific">Pleodorina starrii</name>
    <dbReference type="NCBI Taxonomy" id="330485"/>
    <lineage>
        <taxon>Eukaryota</taxon>
        <taxon>Viridiplantae</taxon>
        <taxon>Chlorophyta</taxon>
        <taxon>core chlorophytes</taxon>
        <taxon>Chlorophyceae</taxon>
        <taxon>CS clade</taxon>
        <taxon>Chlamydomonadales</taxon>
        <taxon>Volvocaceae</taxon>
        <taxon>Pleodorina</taxon>
    </lineage>
</organism>
<feature type="compositionally biased region" description="Low complexity" evidence="1">
    <location>
        <begin position="878"/>
        <end position="892"/>
    </location>
</feature>
<feature type="compositionally biased region" description="Basic and acidic residues" evidence="1">
    <location>
        <begin position="598"/>
        <end position="610"/>
    </location>
</feature>
<feature type="compositionally biased region" description="Gly residues" evidence="1">
    <location>
        <begin position="820"/>
        <end position="835"/>
    </location>
</feature>
<feature type="compositionally biased region" description="Basic and acidic residues" evidence="1">
    <location>
        <begin position="651"/>
        <end position="664"/>
    </location>
</feature>
<feature type="compositionally biased region" description="Low complexity" evidence="1">
    <location>
        <begin position="577"/>
        <end position="595"/>
    </location>
</feature>
<feature type="compositionally biased region" description="Low complexity" evidence="1">
    <location>
        <begin position="725"/>
        <end position="753"/>
    </location>
</feature>
<feature type="region of interest" description="Disordered" evidence="1">
    <location>
        <begin position="416"/>
        <end position="983"/>
    </location>
</feature>
<feature type="region of interest" description="Disordered" evidence="1">
    <location>
        <begin position="237"/>
        <end position="256"/>
    </location>
</feature>
<feature type="compositionally biased region" description="Low complexity" evidence="1">
    <location>
        <begin position="280"/>
        <end position="307"/>
    </location>
</feature>
<reference evidence="2 3" key="1">
    <citation type="journal article" date="2023" name="Commun. Biol.">
        <title>Reorganization of the ancestral sex-determining regions during the evolution of trioecy in Pleodorina starrii.</title>
        <authorList>
            <person name="Takahashi K."/>
            <person name="Suzuki S."/>
            <person name="Kawai-Toyooka H."/>
            <person name="Yamamoto K."/>
            <person name="Hamaji T."/>
            <person name="Ootsuki R."/>
            <person name="Yamaguchi H."/>
            <person name="Kawachi M."/>
            <person name="Higashiyama T."/>
            <person name="Nozaki H."/>
        </authorList>
    </citation>
    <scope>NUCLEOTIDE SEQUENCE [LARGE SCALE GENOMIC DNA]</scope>
    <source>
        <strain evidence="2 3">NIES-4479</strain>
    </source>
</reference>
<dbReference type="OrthoDB" id="552452at2759"/>
<feature type="compositionally biased region" description="Low complexity" evidence="1">
    <location>
        <begin position="701"/>
        <end position="713"/>
    </location>
</feature>